<comment type="caution">
    <text evidence="1">The sequence shown here is derived from an EMBL/GenBank/DDBJ whole genome shotgun (WGS) entry which is preliminary data.</text>
</comment>
<name>A0A4Y2P1Z1_ARAVE</name>
<gene>
    <name evidence="1" type="ORF">AVEN_179524_1</name>
</gene>
<keyword evidence="2" id="KW-1185">Reference proteome</keyword>
<accession>A0A4Y2P1Z1</accession>
<dbReference type="EMBL" id="BGPR01010152">
    <property type="protein sequence ID" value="GBN44550.1"/>
    <property type="molecule type" value="Genomic_DNA"/>
</dbReference>
<sequence length="133" mass="14949">MEILVAKLGGCLNDDGISCQETEEENERSKVTYARYDSSPPRSSILINPVGRSWSYLVMLLAVSTLRISIATLSHRLTDEEETSSMRIGQSSVTDLVPIANIEGHEISDWTRPFSVHVQLIMWKKDLDCHPCQ</sequence>
<protein>
    <submittedName>
        <fullName evidence="1">Uncharacterized protein</fullName>
    </submittedName>
</protein>
<reference evidence="1 2" key="1">
    <citation type="journal article" date="2019" name="Sci. Rep.">
        <title>Orb-weaving spider Araneus ventricosus genome elucidates the spidroin gene catalogue.</title>
        <authorList>
            <person name="Kono N."/>
            <person name="Nakamura H."/>
            <person name="Ohtoshi R."/>
            <person name="Moran D.A.P."/>
            <person name="Shinohara A."/>
            <person name="Yoshida Y."/>
            <person name="Fujiwara M."/>
            <person name="Mori M."/>
            <person name="Tomita M."/>
            <person name="Arakawa K."/>
        </authorList>
    </citation>
    <scope>NUCLEOTIDE SEQUENCE [LARGE SCALE GENOMIC DNA]</scope>
</reference>
<evidence type="ECO:0000313" key="2">
    <source>
        <dbReference type="Proteomes" id="UP000499080"/>
    </source>
</evidence>
<dbReference type="AlphaFoldDB" id="A0A4Y2P1Z1"/>
<proteinExistence type="predicted"/>
<dbReference type="Proteomes" id="UP000499080">
    <property type="component" value="Unassembled WGS sequence"/>
</dbReference>
<evidence type="ECO:0000313" key="1">
    <source>
        <dbReference type="EMBL" id="GBN44550.1"/>
    </source>
</evidence>
<organism evidence="1 2">
    <name type="scientific">Araneus ventricosus</name>
    <name type="common">Orbweaver spider</name>
    <name type="synonym">Epeira ventricosa</name>
    <dbReference type="NCBI Taxonomy" id="182803"/>
    <lineage>
        <taxon>Eukaryota</taxon>
        <taxon>Metazoa</taxon>
        <taxon>Ecdysozoa</taxon>
        <taxon>Arthropoda</taxon>
        <taxon>Chelicerata</taxon>
        <taxon>Arachnida</taxon>
        <taxon>Araneae</taxon>
        <taxon>Araneomorphae</taxon>
        <taxon>Entelegynae</taxon>
        <taxon>Araneoidea</taxon>
        <taxon>Araneidae</taxon>
        <taxon>Araneus</taxon>
    </lineage>
</organism>